<evidence type="ECO:0000256" key="4">
    <source>
        <dbReference type="ARBA" id="ARBA00023027"/>
    </source>
</evidence>
<dbReference type="PROSITE" id="PS00913">
    <property type="entry name" value="ADH_IRON_1"/>
    <property type="match status" value="1"/>
</dbReference>
<dbReference type="Pfam" id="PF00465">
    <property type="entry name" value="Fe-ADH"/>
    <property type="match status" value="1"/>
</dbReference>
<keyword evidence="8" id="KW-1185">Reference proteome</keyword>
<dbReference type="SUPFAM" id="SSF56796">
    <property type="entry name" value="Dehydroquinate synthase-like"/>
    <property type="match status" value="1"/>
</dbReference>
<dbReference type="Gene3D" id="1.20.1090.10">
    <property type="entry name" value="Dehydroquinate synthase-like - alpha domain"/>
    <property type="match status" value="1"/>
</dbReference>
<dbReference type="RefSeq" id="WP_371842202.1">
    <property type="nucleotide sequence ID" value="NZ_JBGMEL010000001.1"/>
</dbReference>
<organism evidence="7 8">
    <name type="scientific">Microbulbifer echini</name>
    <dbReference type="NCBI Taxonomy" id="1529067"/>
    <lineage>
        <taxon>Bacteria</taxon>
        <taxon>Pseudomonadati</taxon>
        <taxon>Pseudomonadota</taxon>
        <taxon>Gammaproteobacteria</taxon>
        <taxon>Cellvibrionales</taxon>
        <taxon>Microbulbiferaceae</taxon>
        <taxon>Microbulbifer</taxon>
    </lineage>
</organism>
<feature type="domain" description="Alcohol dehydrogenase iron-type/glycerol dehydrogenase GldA" evidence="5">
    <location>
        <begin position="11"/>
        <end position="183"/>
    </location>
</feature>
<dbReference type="Proteomes" id="UP001569414">
    <property type="component" value="Unassembled WGS sequence"/>
</dbReference>
<dbReference type="InterPro" id="IPR039697">
    <property type="entry name" value="Alcohol_dehydrogenase_Fe"/>
</dbReference>
<comment type="cofactor">
    <cofactor evidence="1">
        <name>Fe cation</name>
        <dbReference type="ChEBI" id="CHEBI:24875"/>
    </cofactor>
</comment>
<dbReference type="InterPro" id="IPR018211">
    <property type="entry name" value="ADH_Fe_CS"/>
</dbReference>
<evidence type="ECO:0000256" key="2">
    <source>
        <dbReference type="ARBA" id="ARBA00007358"/>
    </source>
</evidence>
<keyword evidence="4" id="KW-0520">NAD</keyword>
<dbReference type="PANTHER" id="PTHR11496">
    <property type="entry name" value="ALCOHOL DEHYDROGENASE"/>
    <property type="match status" value="1"/>
</dbReference>
<feature type="domain" description="Fe-containing alcohol dehydrogenase-like C-terminal" evidence="6">
    <location>
        <begin position="195"/>
        <end position="385"/>
    </location>
</feature>
<evidence type="ECO:0000259" key="5">
    <source>
        <dbReference type="Pfam" id="PF00465"/>
    </source>
</evidence>
<dbReference type="InterPro" id="IPR056798">
    <property type="entry name" value="ADH_Fe_C"/>
</dbReference>
<proteinExistence type="inferred from homology"/>
<dbReference type="PANTHER" id="PTHR11496:SF102">
    <property type="entry name" value="ALCOHOL DEHYDROGENASE 4"/>
    <property type="match status" value="1"/>
</dbReference>
<gene>
    <name evidence="7" type="ORF">ACCI51_00380</name>
</gene>
<keyword evidence="3" id="KW-0560">Oxidoreductase</keyword>
<dbReference type="Pfam" id="PF25137">
    <property type="entry name" value="ADH_Fe_C"/>
    <property type="match status" value="1"/>
</dbReference>
<evidence type="ECO:0000256" key="3">
    <source>
        <dbReference type="ARBA" id="ARBA00023002"/>
    </source>
</evidence>
<evidence type="ECO:0000313" key="8">
    <source>
        <dbReference type="Proteomes" id="UP001569414"/>
    </source>
</evidence>
<comment type="similarity">
    <text evidence="2">Belongs to the iron-containing alcohol dehydrogenase family.</text>
</comment>
<comment type="caution">
    <text evidence="7">The sequence shown here is derived from an EMBL/GenBank/DDBJ whole genome shotgun (WGS) entry which is preliminary data.</text>
</comment>
<reference evidence="7 8" key="1">
    <citation type="submission" date="2024-08" db="EMBL/GenBank/DDBJ databases">
        <authorList>
            <person name="Ishaq N."/>
        </authorList>
    </citation>
    <scope>NUCLEOTIDE SEQUENCE [LARGE SCALE GENOMIC DNA]</scope>
    <source>
        <strain evidence="7 8">JCM 30400</strain>
    </source>
</reference>
<dbReference type="Gene3D" id="3.40.50.1970">
    <property type="match status" value="1"/>
</dbReference>
<name>A0ABV4NHY5_9GAMM</name>
<evidence type="ECO:0000256" key="1">
    <source>
        <dbReference type="ARBA" id="ARBA00001962"/>
    </source>
</evidence>
<dbReference type="InterPro" id="IPR001670">
    <property type="entry name" value="ADH_Fe/GldA"/>
</dbReference>
<dbReference type="EMBL" id="JBGMEL010000001">
    <property type="protein sequence ID" value="MFA0788983.1"/>
    <property type="molecule type" value="Genomic_DNA"/>
</dbReference>
<evidence type="ECO:0000313" key="7">
    <source>
        <dbReference type="EMBL" id="MFA0788983.1"/>
    </source>
</evidence>
<protein>
    <submittedName>
        <fullName evidence="7">Iron-containing alcohol dehydrogenase</fullName>
    </submittedName>
</protein>
<dbReference type="CDD" id="cd14861">
    <property type="entry name" value="Fe-ADH-like"/>
    <property type="match status" value="1"/>
</dbReference>
<accession>A0ABV4NHY5</accession>
<sequence>MDKYRVNWNFPTNIWVGPGRISDLAKACSDLNMQHPLLVTDPGIAGIPLLQRALAPCKEYGLKVEIFSSIKGNPNGENIDCGVELLRVKNCDGVIAFGGGSAIDAGKAIALMAGQHRPIWDFEDIGDNYKRVDPNGMVPVIAVPTTAGTGSEVGRVAVITDDAAQIKRLIFHPNILPNIVILDAELTLELPPEVTAATGMDALSHNLESYYSRMYHPMAEGIALQGMRLIKNYLPRAYMIGTELKSRQQMLVASCMGATAFQRGLGAIHALAHPLGALYDKHHGLLNAILMPYVLVANRPAIEIPMGQLALSLQLSGKDRFENGFDAVYDWVIGLRKQLGIPHTLEEIGIGTDDADKVGRMAADDPSAASNPMSFNAVEYRDIFLRACQGAVTL</sequence>
<evidence type="ECO:0000259" key="6">
    <source>
        <dbReference type="Pfam" id="PF25137"/>
    </source>
</evidence>